<dbReference type="Proteomes" id="UP000078550">
    <property type="component" value="Unassembled WGS sequence"/>
</dbReference>
<proteinExistence type="predicted"/>
<organism evidence="2 4">
    <name type="scientific">Plasmodium ovale wallikeri</name>
    <dbReference type="NCBI Taxonomy" id="864142"/>
    <lineage>
        <taxon>Eukaryota</taxon>
        <taxon>Sar</taxon>
        <taxon>Alveolata</taxon>
        <taxon>Apicomplexa</taxon>
        <taxon>Aconoidasida</taxon>
        <taxon>Haemosporida</taxon>
        <taxon>Plasmodiidae</taxon>
        <taxon>Plasmodium</taxon>
        <taxon>Plasmodium (Plasmodium)</taxon>
    </lineage>
</organism>
<evidence type="ECO:0000313" key="5">
    <source>
        <dbReference type="Proteomes" id="UP000078555"/>
    </source>
</evidence>
<dbReference type="Proteomes" id="UP000078555">
    <property type="component" value="Unassembled WGS sequence"/>
</dbReference>
<keyword evidence="1" id="KW-0472">Membrane</keyword>
<evidence type="ECO:0000313" key="4">
    <source>
        <dbReference type="Proteomes" id="UP000078550"/>
    </source>
</evidence>
<protein>
    <submittedName>
        <fullName evidence="2">PIR Superfamily Protein</fullName>
    </submittedName>
</protein>
<keyword evidence="1" id="KW-1133">Transmembrane helix</keyword>
<evidence type="ECO:0000256" key="1">
    <source>
        <dbReference type="SAM" id="Phobius"/>
    </source>
</evidence>
<reference evidence="2" key="1">
    <citation type="submission" date="2016-05" db="EMBL/GenBank/DDBJ databases">
        <authorList>
            <person name="Lavstsen T."/>
            <person name="Jespersen J.S."/>
        </authorList>
    </citation>
    <scope>NUCLEOTIDE SEQUENCE [LARGE SCALE GENOMIC DNA]</scope>
</reference>
<keyword evidence="5" id="KW-1185">Reference proteome</keyword>
<name>A0A1A8YM61_PLAOA</name>
<feature type="transmembrane region" description="Helical" evidence="1">
    <location>
        <begin position="266"/>
        <end position="295"/>
    </location>
</feature>
<dbReference type="EMBL" id="FLRE01000036">
    <property type="protein sequence ID" value="SBT32465.1"/>
    <property type="molecule type" value="Genomic_DNA"/>
</dbReference>
<sequence>MSDELQEEINKLPEFTFSNNLDNANDLECNDIDSYMNHCSVCSSNDKLKAEICKITKNYRLYEQFRVHGSQNKYCRYFKRWLFKEKYRFEQNRWGNASLWENCIKCIWQKLEDSNSSALTKCNWDIENYPNSIVNTRSYLDDFCSIKEYLETTYSLNTNRDKCLFYNKKRQYYLKTILRYIASISPTTTFNQNYFKIHEDCSFGNFEKTFPEIICPCNDTCSKDEKPKAESGATCPSSESALEPLVEASQEIAAEHTITNFSYNGIFVSSAITLLVTVFIFFVLCRFSPFGTWLYSRLKKKNILLKSADDQINEDFSEFSLINTERNLEKKRPYIRYEPY</sequence>
<accession>A0A1A8YM61</accession>
<dbReference type="AlphaFoldDB" id="A0A1A8YM61"/>
<reference evidence="4 5" key="2">
    <citation type="submission" date="2016-05" db="EMBL/GenBank/DDBJ databases">
        <authorList>
            <person name="Naeem Raeece"/>
        </authorList>
    </citation>
    <scope>NUCLEOTIDE SEQUENCE [LARGE SCALE GENOMIC DNA]</scope>
</reference>
<keyword evidence="1" id="KW-0812">Transmembrane</keyword>
<evidence type="ECO:0000313" key="3">
    <source>
        <dbReference type="EMBL" id="SBT55326.1"/>
    </source>
</evidence>
<evidence type="ECO:0000313" key="2">
    <source>
        <dbReference type="EMBL" id="SBT32465.1"/>
    </source>
</evidence>
<gene>
    <name evidence="3" type="ORF">POVWA1_069190</name>
    <name evidence="2" type="ORF">POVWA2_009760</name>
</gene>
<dbReference type="EMBL" id="FLRD01000640">
    <property type="protein sequence ID" value="SBT55326.1"/>
    <property type="molecule type" value="Genomic_DNA"/>
</dbReference>